<gene>
    <name evidence="8" type="ORF">VTL71DRAFT_6033</name>
</gene>
<dbReference type="InterPro" id="IPR050675">
    <property type="entry name" value="OAF3"/>
</dbReference>
<accession>A0ABR4C0D2</accession>
<reference evidence="8 9" key="1">
    <citation type="journal article" date="2024" name="Commun. Biol.">
        <title>Comparative genomic analysis of thermophilic fungi reveals convergent evolutionary adaptations and gene losses.</title>
        <authorList>
            <person name="Steindorff A.S."/>
            <person name="Aguilar-Pontes M.V."/>
            <person name="Robinson A.J."/>
            <person name="Andreopoulos B."/>
            <person name="LaButti K."/>
            <person name="Kuo A."/>
            <person name="Mondo S."/>
            <person name="Riley R."/>
            <person name="Otillar R."/>
            <person name="Haridas S."/>
            <person name="Lipzen A."/>
            <person name="Grimwood J."/>
            <person name="Schmutz J."/>
            <person name="Clum A."/>
            <person name="Reid I.D."/>
            <person name="Moisan M.C."/>
            <person name="Butler G."/>
            <person name="Nguyen T.T.M."/>
            <person name="Dewar K."/>
            <person name="Conant G."/>
            <person name="Drula E."/>
            <person name="Henrissat B."/>
            <person name="Hansel C."/>
            <person name="Singer S."/>
            <person name="Hutchinson M.I."/>
            <person name="de Vries R.P."/>
            <person name="Natvig D.O."/>
            <person name="Powell A.J."/>
            <person name="Tsang A."/>
            <person name="Grigoriev I.V."/>
        </authorList>
    </citation>
    <scope>NUCLEOTIDE SEQUENCE [LARGE SCALE GENOMIC DNA]</scope>
    <source>
        <strain evidence="8 9">CBS 494.80</strain>
    </source>
</reference>
<keyword evidence="2" id="KW-0805">Transcription regulation</keyword>
<dbReference type="InterPro" id="IPR036864">
    <property type="entry name" value="Zn2-C6_fun-type_DNA-bd_sf"/>
</dbReference>
<dbReference type="Pfam" id="PF08493">
    <property type="entry name" value="AflR"/>
    <property type="match status" value="1"/>
</dbReference>
<dbReference type="Pfam" id="PF00172">
    <property type="entry name" value="Zn_clus"/>
    <property type="match status" value="1"/>
</dbReference>
<dbReference type="PRINTS" id="PR00755">
    <property type="entry name" value="AFLATOXINBRP"/>
</dbReference>
<evidence type="ECO:0000256" key="3">
    <source>
        <dbReference type="ARBA" id="ARBA00023125"/>
    </source>
</evidence>
<dbReference type="EMBL" id="JAZHXI010000016">
    <property type="protein sequence ID" value="KAL2062961.1"/>
    <property type="molecule type" value="Genomic_DNA"/>
</dbReference>
<proteinExistence type="predicted"/>
<evidence type="ECO:0000259" key="7">
    <source>
        <dbReference type="PROSITE" id="PS50048"/>
    </source>
</evidence>
<evidence type="ECO:0000256" key="4">
    <source>
        <dbReference type="ARBA" id="ARBA00023163"/>
    </source>
</evidence>
<dbReference type="Gene3D" id="4.10.240.10">
    <property type="entry name" value="Zn(2)-C6 fungal-type DNA-binding domain"/>
    <property type="match status" value="1"/>
</dbReference>
<dbReference type="SMART" id="SM00066">
    <property type="entry name" value="GAL4"/>
    <property type="match status" value="1"/>
</dbReference>
<evidence type="ECO:0000313" key="8">
    <source>
        <dbReference type="EMBL" id="KAL2062961.1"/>
    </source>
</evidence>
<dbReference type="PANTHER" id="PTHR31069">
    <property type="entry name" value="OLEATE-ACTIVATED TRANSCRIPTION FACTOR 1-RELATED"/>
    <property type="match status" value="1"/>
</dbReference>
<feature type="domain" description="Zn(2)-C6 fungal-type" evidence="7">
    <location>
        <begin position="27"/>
        <end position="57"/>
    </location>
</feature>
<dbReference type="PROSITE" id="PS50048">
    <property type="entry name" value="ZN2_CY6_FUNGAL_2"/>
    <property type="match status" value="1"/>
</dbReference>
<dbReference type="CDD" id="cd00067">
    <property type="entry name" value="GAL4"/>
    <property type="match status" value="1"/>
</dbReference>
<evidence type="ECO:0000256" key="6">
    <source>
        <dbReference type="SAM" id="MobiDB-lite"/>
    </source>
</evidence>
<dbReference type="PROSITE" id="PS00463">
    <property type="entry name" value="ZN2_CY6_FUNGAL_1"/>
    <property type="match status" value="1"/>
</dbReference>
<evidence type="ECO:0000256" key="5">
    <source>
        <dbReference type="ARBA" id="ARBA00023242"/>
    </source>
</evidence>
<evidence type="ECO:0000313" key="9">
    <source>
        <dbReference type="Proteomes" id="UP001595075"/>
    </source>
</evidence>
<keyword evidence="4" id="KW-0804">Transcription</keyword>
<keyword evidence="5" id="KW-0539">Nucleus</keyword>
<feature type="compositionally biased region" description="Low complexity" evidence="6">
    <location>
        <begin position="74"/>
        <end position="90"/>
    </location>
</feature>
<sequence>MATKKDSSQQPTSAAVKPLKPRKFRSSCDACSSSKVKCDQGQPECLRCVNFSLPCNYSPSRRMGKPPASSRKLTNASTISASSANASSSESEQKDDHQTKKRHLSPPAAAPEAQLQLPTTQCDHAMFNHSIMETDNMINWQDDFFQSMAFDGTTVADVQLTAASLFDLSFGFTATVDHPQMQGGGQMMEIDGDSSFDVSSGTSRDLSYDQLQESPLSVSAQMEGPPTPPSSSKAMSAKPCSHSLDVSHVTLPSPYVQTDTSIDQVLIKNKAQIENAYALLECGCSDNPHFALTLALVCMMVLRHYEDVIGATSLSPMTPISASQRSSSEEPRIAITMGAYKIDVEDEERMRVQIVINELRKMQRLVDKYATKYCLNAEGGKRDGSDAIYGALEVFLRSTLTATLQNLLNKLEC</sequence>
<feature type="region of interest" description="Disordered" evidence="6">
    <location>
        <begin position="1"/>
        <end position="26"/>
    </location>
</feature>
<protein>
    <recommendedName>
        <fullName evidence="7">Zn(2)-C6 fungal-type domain-containing protein</fullName>
    </recommendedName>
</protein>
<keyword evidence="9" id="KW-1185">Reference proteome</keyword>
<keyword evidence="1" id="KW-0479">Metal-binding</keyword>
<feature type="region of interest" description="Disordered" evidence="6">
    <location>
        <begin position="214"/>
        <end position="238"/>
    </location>
</feature>
<keyword evidence="3" id="KW-0238">DNA-binding</keyword>
<evidence type="ECO:0000256" key="1">
    <source>
        <dbReference type="ARBA" id="ARBA00022723"/>
    </source>
</evidence>
<dbReference type="Proteomes" id="UP001595075">
    <property type="component" value="Unassembled WGS sequence"/>
</dbReference>
<evidence type="ECO:0000256" key="2">
    <source>
        <dbReference type="ARBA" id="ARBA00023015"/>
    </source>
</evidence>
<name>A0ABR4C0D2_9HELO</name>
<dbReference type="SUPFAM" id="SSF57701">
    <property type="entry name" value="Zn2/Cys6 DNA-binding domain"/>
    <property type="match status" value="1"/>
</dbReference>
<comment type="caution">
    <text evidence="8">The sequence shown here is derived from an EMBL/GenBank/DDBJ whole genome shotgun (WGS) entry which is preliminary data.</text>
</comment>
<feature type="region of interest" description="Disordered" evidence="6">
    <location>
        <begin position="57"/>
        <end position="113"/>
    </location>
</feature>
<dbReference type="InterPro" id="IPR013700">
    <property type="entry name" value="AflR"/>
</dbReference>
<dbReference type="InterPro" id="IPR001138">
    <property type="entry name" value="Zn2Cys6_DnaBD"/>
</dbReference>
<dbReference type="PANTHER" id="PTHR31069:SF31">
    <property type="entry name" value="MONODICTYPHENONE CLUSTER TRANSCRIPTION FACTOR-RELATED"/>
    <property type="match status" value="1"/>
</dbReference>
<organism evidence="8 9">
    <name type="scientific">Oculimacula yallundae</name>
    <dbReference type="NCBI Taxonomy" id="86028"/>
    <lineage>
        <taxon>Eukaryota</taxon>
        <taxon>Fungi</taxon>
        <taxon>Dikarya</taxon>
        <taxon>Ascomycota</taxon>
        <taxon>Pezizomycotina</taxon>
        <taxon>Leotiomycetes</taxon>
        <taxon>Helotiales</taxon>
        <taxon>Ploettnerulaceae</taxon>
        <taxon>Oculimacula</taxon>
    </lineage>
</organism>